<comment type="function">
    <text evidence="10">Participates in a DNA-damage check-point. DisA forms globular foci that rapidly scan along the chromosomes searching for lesions.</text>
</comment>
<evidence type="ECO:0000259" key="12">
    <source>
        <dbReference type="PROSITE" id="PS51794"/>
    </source>
</evidence>
<dbReference type="Pfam" id="PF02457">
    <property type="entry name" value="DAC"/>
    <property type="match status" value="1"/>
</dbReference>
<dbReference type="Gene3D" id="1.20.1260.110">
    <property type="entry name" value="DNA integrity scanning linker region"/>
    <property type="match status" value="1"/>
</dbReference>
<evidence type="ECO:0000256" key="7">
    <source>
        <dbReference type="ARBA" id="ARBA00022842"/>
    </source>
</evidence>
<comment type="subunit">
    <text evidence="10">Homooctamer.</text>
</comment>
<proteinExistence type="inferred from homology"/>
<gene>
    <name evidence="10 13" type="primary">disA</name>
    <name evidence="13" type="ORF">GCM10011512_20990</name>
</gene>
<dbReference type="InterPro" id="IPR036888">
    <property type="entry name" value="DNA_integrity_DisA_N_sf"/>
</dbReference>
<keyword evidence="4 10" id="KW-0547">Nucleotide-binding</keyword>
<dbReference type="EC" id="2.7.7.85" evidence="10"/>
<evidence type="ECO:0000256" key="5">
    <source>
        <dbReference type="ARBA" id="ARBA00022763"/>
    </source>
</evidence>
<evidence type="ECO:0000256" key="11">
    <source>
        <dbReference type="SAM" id="Coils"/>
    </source>
</evidence>
<reference evidence="14" key="1">
    <citation type="journal article" date="2019" name="Int. J. Syst. Evol. Microbiol.">
        <title>The Global Catalogue of Microorganisms (GCM) 10K type strain sequencing project: providing services to taxonomists for standard genome sequencing and annotation.</title>
        <authorList>
            <consortium name="The Broad Institute Genomics Platform"/>
            <consortium name="The Broad Institute Genome Sequencing Center for Infectious Disease"/>
            <person name="Wu L."/>
            <person name="Ma J."/>
        </authorList>
    </citation>
    <scope>NUCLEOTIDE SEQUENCE [LARGE SCALE GENOMIC DNA]</scope>
    <source>
        <strain evidence="14">CGMCC 1.15480</strain>
    </source>
</reference>
<dbReference type="RefSeq" id="WP_188668362.1">
    <property type="nucleotide sequence ID" value="NZ_BMJI01000013.1"/>
</dbReference>
<evidence type="ECO:0000313" key="13">
    <source>
        <dbReference type="EMBL" id="GGC93778.1"/>
    </source>
</evidence>
<keyword evidence="2 10" id="KW-0808">Transferase</keyword>
<dbReference type="Gene3D" id="1.10.150.20">
    <property type="entry name" value="5' to 3' exonuclease, C-terminal subdomain"/>
    <property type="match status" value="1"/>
</dbReference>
<sequence>MSSMPRETLARLAPGTALRDGIERILNGRTGALIVLGWDRTVERLCTGGFDIGIEFSATRLRELAKLDGAIVVDRDLTRIVRAGVHLMPDPSIETSETGTRHRTAERVARQTGLPVVSVSQSMGIIGLYMGASKHVLEGSAAILARANQALQTLERYRNRLDQVTTALSASEIEAVATVREVAITLQRQEMVRRISDEIRQYVTELGTDGRLVDLQLEELSTGLGPDSQMLLGDYLGTELTPDQVDAAVATLRGLTSAEMVDLAVIAQAVGLIRAGDNLEAPVQPSGYRLLAGMQALPRPVIERLISRFGDLQTLMAANVEDLMTVDGVGEQRARLVRETLSRIAETSLLDRFG</sequence>
<dbReference type="HAMAP" id="MF_01438">
    <property type="entry name" value="DisA"/>
    <property type="match status" value="1"/>
</dbReference>
<keyword evidence="5 10" id="KW-0227">DNA damage</keyword>
<dbReference type="PANTHER" id="PTHR34185:SF3">
    <property type="entry name" value="DNA INTEGRITY SCANNING PROTEIN DISA"/>
    <property type="match status" value="1"/>
</dbReference>
<dbReference type="InterPro" id="IPR010994">
    <property type="entry name" value="RuvA_2-like"/>
</dbReference>
<evidence type="ECO:0000256" key="8">
    <source>
        <dbReference type="ARBA" id="ARBA00023125"/>
    </source>
</evidence>
<dbReference type="InterPro" id="IPR018906">
    <property type="entry name" value="DNA_integrity_scan_DisA_link"/>
</dbReference>
<evidence type="ECO:0000256" key="10">
    <source>
        <dbReference type="HAMAP-Rule" id="MF_01438"/>
    </source>
</evidence>
<dbReference type="SUPFAM" id="SSF47781">
    <property type="entry name" value="RuvA domain 2-like"/>
    <property type="match status" value="1"/>
</dbReference>
<feature type="coiled-coil region" evidence="11">
    <location>
        <begin position="144"/>
        <end position="174"/>
    </location>
</feature>
<keyword evidence="3 10" id="KW-0548">Nucleotidyltransferase</keyword>
<comment type="cofactor">
    <cofactor evidence="10">
        <name>Mg(2+)</name>
        <dbReference type="ChEBI" id="CHEBI:18420"/>
    </cofactor>
</comment>
<organism evidence="13 14">
    <name type="scientific">Tersicoccus solisilvae</name>
    <dbReference type="NCBI Taxonomy" id="1882339"/>
    <lineage>
        <taxon>Bacteria</taxon>
        <taxon>Bacillati</taxon>
        <taxon>Actinomycetota</taxon>
        <taxon>Actinomycetes</taxon>
        <taxon>Micrococcales</taxon>
        <taxon>Micrococcaceae</taxon>
        <taxon>Tersicoccus</taxon>
    </lineage>
</organism>
<feature type="binding site" evidence="10">
    <location>
        <position position="87"/>
    </location>
    <ligand>
        <name>ATP</name>
        <dbReference type="ChEBI" id="CHEBI:30616"/>
    </ligand>
</feature>
<dbReference type="PANTHER" id="PTHR34185">
    <property type="entry name" value="DIADENYLATE CYCLASE"/>
    <property type="match status" value="1"/>
</dbReference>
<keyword evidence="9 10" id="KW-0234">DNA repair</keyword>
<dbReference type="InterPro" id="IPR003390">
    <property type="entry name" value="DNA_integrity_scan_DisA_N"/>
</dbReference>
<evidence type="ECO:0000256" key="9">
    <source>
        <dbReference type="ARBA" id="ARBA00023204"/>
    </source>
</evidence>
<dbReference type="NCBIfam" id="NF010009">
    <property type="entry name" value="PRK13482.1"/>
    <property type="match status" value="1"/>
</dbReference>
<comment type="catalytic activity">
    <reaction evidence="1 10">
        <text>2 ATP = 3',3'-c-di-AMP + 2 diphosphate</text>
        <dbReference type="Rhea" id="RHEA:35655"/>
        <dbReference type="ChEBI" id="CHEBI:30616"/>
        <dbReference type="ChEBI" id="CHEBI:33019"/>
        <dbReference type="ChEBI" id="CHEBI:71500"/>
        <dbReference type="EC" id="2.7.7.85"/>
    </reaction>
</comment>
<keyword evidence="8 10" id="KW-0238">DNA-binding</keyword>
<dbReference type="PROSITE" id="PS51794">
    <property type="entry name" value="DAC"/>
    <property type="match status" value="1"/>
</dbReference>
<keyword evidence="7 10" id="KW-0460">Magnesium</keyword>
<dbReference type="Pfam" id="PF10635">
    <property type="entry name" value="DisA-linker"/>
    <property type="match status" value="1"/>
</dbReference>
<comment type="similarity">
    <text evidence="10">Belongs to the DisA family.</text>
</comment>
<evidence type="ECO:0000256" key="2">
    <source>
        <dbReference type="ARBA" id="ARBA00022679"/>
    </source>
</evidence>
<protein>
    <recommendedName>
        <fullName evidence="10">DNA integrity scanning protein DisA</fullName>
    </recommendedName>
    <alternativeName>
        <fullName evidence="10">Cyclic di-AMP synthase</fullName>
        <shortName evidence="10">c-di-AMP synthase</shortName>
    </alternativeName>
    <alternativeName>
        <fullName evidence="10">Diadenylate cyclase</fullName>
        <ecNumber evidence="10">2.7.7.85</ecNumber>
    </alternativeName>
</protein>
<evidence type="ECO:0000256" key="4">
    <source>
        <dbReference type="ARBA" id="ARBA00022741"/>
    </source>
</evidence>
<keyword evidence="11" id="KW-0175">Coiled coil</keyword>
<keyword evidence="6 10" id="KW-0067">ATP-binding</keyword>
<feature type="binding site" evidence="10">
    <location>
        <position position="69"/>
    </location>
    <ligand>
        <name>ATP</name>
        <dbReference type="ChEBI" id="CHEBI:30616"/>
    </ligand>
</feature>
<dbReference type="EMBL" id="BMJI01000013">
    <property type="protein sequence ID" value="GGC93778.1"/>
    <property type="molecule type" value="Genomic_DNA"/>
</dbReference>
<evidence type="ECO:0000256" key="1">
    <source>
        <dbReference type="ARBA" id="ARBA00000877"/>
    </source>
</evidence>
<comment type="caution">
    <text evidence="13">The sequence shown here is derived from an EMBL/GenBank/DDBJ whole genome shotgun (WGS) entry which is preliminary data.</text>
</comment>
<dbReference type="InterPro" id="IPR023763">
    <property type="entry name" value="DNA_integrity_scanning_protein"/>
</dbReference>
<evidence type="ECO:0000256" key="6">
    <source>
        <dbReference type="ARBA" id="ARBA00022840"/>
    </source>
</evidence>
<dbReference type="InterPro" id="IPR050338">
    <property type="entry name" value="DisA"/>
</dbReference>
<name>A0ABQ1PA35_9MICC</name>
<accession>A0ABQ1PA35</accession>
<evidence type="ECO:0000313" key="14">
    <source>
        <dbReference type="Proteomes" id="UP000597761"/>
    </source>
</evidence>
<comment type="function">
    <text evidence="10">Has also diadenylate cyclase activity, catalyzing the condensation of 2 ATP molecules into cyclic di-AMP (c-di-AMP). c-di-AMP likely acts as a signaling molecule that may couple DNA integrity with a cellular process.</text>
</comment>
<feature type="binding site" evidence="10">
    <location>
        <begin position="100"/>
        <end position="104"/>
    </location>
    <ligand>
        <name>ATP</name>
        <dbReference type="ChEBI" id="CHEBI:30616"/>
    </ligand>
</feature>
<dbReference type="Gene3D" id="3.40.1700.10">
    <property type="entry name" value="DNA integrity scanning protein, DisA, N-terminal domain"/>
    <property type="match status" value="1"/>
</dbReference>
<keyword evidence="14" id="KW-1185">Reference proteome</keyword>
<feature type="domain" description="DAC" evidence="12">
    <location>
        <begin position="2"/>
        <end position="140"/>
    </location>
</feature>
<dbReference type="Proteomes" id="UP000597761">
    <property type="component" value="Unassembled WGS sequence"/>
</dbReference>
<evidence type="ECO:0000256" key="3">
    <source>
        <dbReference type="ARBA" id="ARBA00022695"/>
    </source>
</evidence>
<dbReference type="InterPro" id="IPR038331">
    <property type="entry name" value="DisA_sf"/>
</dbReference>
<dbReference type="SUPFAM" id="SSF143597">
    <property type="entry name" value="YojJ-like"/>
    <property type="match status" value="1"/>
</dbReference>